<dbReference type="NCBIfam" id="TIGR00254">
    <property type="entry name" value="GGDEF"/>
    <property type="match status" value="1"/>
</dbReference>
<evidence type="ECO:0000256" key="1">
    <source>
        <dbReference type="SAM" id="MobiDB-lite"/>
    </source>
</evidence>
<sequence>MALDTATLRVAFAVVGIVLLVLFYMVTYRRTRAPYSAWWCTAIAMFLTGSAGYLLNGTGHQWWATPLANVLVVFGAAGVWTGTRSLNARKPVPLLIAAGMALAGVSTAVDNPGTNVWAGGTVFLAFLTLFFGLAASELFRLRRGFTRLRGPLAVVSGFLSAFYFCRFAAFLADGPEGRIFQTFFGGAATTLINMAVMVVVSFSMATFSEEQAARDLRKRALHDGLTGLLNRTAFLDLAADRIDSLRRGGRSGSLMLADLDHFKTVNDTHGHPAGDKALRAFAQVCTDTVRSTDLVGRYGGEEFILLLSGAAPEQAKQVAHLISQNLRAADFPDFTLPTVSFGIAAIGEGPDTPDANTLDAAIDAADAALYEAKSEGRDRAVLAGDREGGQDQLSGSGAARP</sequence>
<evidence type="ECO:0000256" key="2">
    <source>
        <dbReference type="SAM" id="Phobius"/>
    </source>
</evidence>
<dbReference type="RefSeq" id="WP_127513368.1">
    <property type="nucleotide sequence ID" value="NZ_CP093326.1"/>
</dbReference>
<feature type="transmembrane region" description="Helical" evidence="2">
    <location>
        <begin position="92"/>
        <end position="109"/>
    </location>
</feature>
<dbReference type="CDD" id="cd01949">
    <property type="entry name" value="GGDEF"/>
    <property type="match status" value="1"/>
</dbReference>
<dbReference type="InterPro" id="IPR029787">
    <property type="entry name" value="Nucleotide_cyclase"/>
</dbReference>
<dbReference type="Pfam" id="PF00990">
    <property type="entry name" value="GGDEF"/>
    <property type="match status" value="1"/>
</dbReference>
<dbReference type="InterPro" id="IPR000160">
    <property type="entry name" value="GGDEF_dom"/>
</dbReference>
<feature type="transmembrane region" description="Helical" evidence="2">
    <location>
        <begin position="37"/>
        <end position="55"/>
    </location>
</feature>
<protein>
    <submittedName>
        <fullName evidence="4">Diguanylate cyclase</fullName>
    </submittedName>
</protein>
<feature type="transmembrane region" description="Helical" evidence="2">
    <location>
        <begin position="6"/>
        <end position="25"/>
    </location>
</feature>
<gene>
    <name evidence="4" type="ORF">MNQ99_16620</name>
</gene>
<dbReference type="SMART" id="SM00267">
    <property type="entry name" value="GGDEF"/>
    <property type="match status" value="1"/>
</dbReference>
<keyword evidence="2" id="KW-1133">Transmembrane helix</keyword>
<dbReference type="Gene3D" id="3.30.70.270">
    <property type="match status" value="1"/>
</dbReference>
<reference evidence="4 5" key="1">
    <citation type="submission" date="2022-03" db="EMBL/GenBank/DDBJ databases">
        <title>Isotopic signatures of nitrous oxide derived from detoxification processes.</title>
        <authorList>
            <person name="Behrendt U."/>
            <person name="Buchen C."/>
            <person name="Well R."/>
            <person name="Ulrich A."/>
            <person name="Rohe L."/>
            <person name="Kolb S."/>
            <person name="Schloter M."/>
            <person name="Horn M.A."/>
            <person name="Augustin J."/>
        </authorList>
    </citation>
    <scope>NUCLEOTIDE SEQUENCE [LARGE SCALE GENOMIC DNA]</scope>
    <source>
        <strain evidence="4 5">S4-C24</strain>
    </source>
</reference>
<evidence type="ECO:0000259" key="3">
    <source>
        <dbReference type="PROSITE" id="PS50887"/>
    </source>
</evidence>
<dbReference type="Proteomes" id="UP000829069">
    <property type="component" value="Chromosome"/>
</dbReference>
<dbReference type="PANTHER" id="PTHR45138:SF9">
    <property type="entry name" value="DIGUANYLATE CYCLASE DGCM-RELATED"/>
    <property type="match status" value="1"/>
</dbReference>
<keyword evidence="2" id="KW-0472">Membrane</keyword>
<dbReference type="EMBL" id="CP093326">
    <property type="protein sequence ID" value="UNK45520.1"/>
    <property type="molecule type" value="Genomic_DNA"/>
</dbReference>
<keyword evidence="5" id="KW-1185">Reference proteome</keyword>
<proteinExistence type="predicted"/>
<feature type="compositionally biased region" description="Basic and acidic residues" evidence="1">
    <location>
        <begin position="379"/>
        <end position="389"/>
    </location>
</feature>
<feature type="transmembrane region" description="Helical" evidence="2">
    <location>
        <begin position="61"/>
        <end position="80"/>
    </location>
</feature>
<feature type="transmembrane region" description="Helical" evidence="2">
    <location>
        <begin position="115"/>
        <end position="139"/>
    </location>
</feature>
<keyword evidence="2" id="KW-0812">Transmembrane</keyword>
<dbReference type="SUPFAM" id="SSF55073">
    <property type="entry name" value="Nucleotide cyclase"/>
    <property type="match status" value="1"/>
</dbReference>
<feature type="transmembrane region" description="Helical" evidence="2">
    <location>
        <begin position="183"/>
        <end position="207"/>
    </location>
</feature>
<dbReference type="PANTHER" id="PTHR45138">
    <property type="entry name" value="REGULATORY COMPONENTS OF SENSORY TRANSDUCTION SYSTEM"/>
    <property type="match status" value="1"/>
</dbReference>
<dbReference type="PROSITE" id="PS50887">
    <property type="entry name" value="GGDEF"/>
    <property type="match status" value="1"/>
</dbReference>
<name>A0ABY3W5L7_9MICC</name>
<dbReference type="InterPro" id="IPR043128">
    <property type="entry name" value="Rev_trsase/Diguanyl_cyclase"/>
</dbReference>
<evidence type="ECO:0000313" key="5">
    <source>
        <dbReference type="Proteomes" id="UP000829069"/>
    </source>
</evidence>
<feature type="region of interest" description="Disordered" evidence="1">
    <location>
        <begin position="379"/>
        <end position="401"/>
    </location>
</feature>
<accession>A0ABY3W5L7</accession>
<evidence type="ECO:0000313" key="4">
    <source>
        <dbReference type="EMBL" id="UNK45520.1"/>
    </source>
</evidence>
<feature type="domain" description="GGDEF" evidence="3">
    <location>
        <begin position="250"/>
        <end position="385"/>
    </location>
</feature>
<feature type="transmembrane region" description="Helical" evidence="2">
    <location>
        <begin position="151"/>
        <end position="171"/>
    </location>
</feature>
<organism evidence="4 5">
    <name type="scientific">Arthrobacter sulfonylureivorans</name>
    <dbReference type="NCBI Taxonomy" id="2486855"/>
    <lineage>
        <taxon>Bacteria</taxon>
        <taxon>Bacillati</taxon>
        <taxon>Actinomycetota</taxon>
        <taxon>Actinomycetes</taxon>
        <taxon>Micrococcales</taxon>
        <taxon>Micrococcaceae</taxon>
        <taxon>Arthrobacter</taxon>
    </lineage>
</organism>
<dbReference type="InterPro" id="IPR050469">
    <property type="entry name" value="Diguanylate_Cyclase"/>
</dbReference>